<dbReference type="Gene3D" id="1.10.3720.10">
    <property type="entry name" value="MetI-like"/>
    <property type="match status" value="1"/>
</dbReference>
<evidence type="ECO:0000256" key="1">
    <source>
        <dbReference type="ARBA" id="ARBA00004651"/>
    </source>
</evidence>
<dbReference type="CDD" id="cd06261">
    <property type="entry name" value="TM_PBP2"/>
    <property type="match status" value="1"/>
</dbReference>
<feature type="transmembrane region" description="Helical" evidence="7">
    <location>
        <begin position="204"/>
        <end position="226"/>
    </location>
</feature>
<keyword evidence="6 7" id="KW-0472">Membrane</keyword>
<feature type="transmembrane region" description="Helical" evidence="7">
    <location>
        <begin position="140"/>
        <end position="161"/>
    </location>
</feature>
<comment type="subcellular location">
    <subcellularLocation>
        <location evidence="1 7">Cell membrane</location>
        <topology evidence="1 7">Multi-pass membrane protein</topology>
    </subcellularLocation>
</comment>
<proteinExistence type="inferred from homology"/>
<gene>
    <name evidence="9" type="ORF">DEACI_3786</name>
</gene>
<keyword evidence="4 7" id="KW-0812">Transmembrane</keyword>
<evidence type="ECO:0000259" key="8">
    <source>
        <dbReference type="PROSITE" id="PS50928"/>
    </source>
</evidence>
<dbReference type="Pfam" id="PF19300">
    <property type="entry name" value="BPD_transp_1_N"/>
    <property type="match status" value="1"/>
</dbReference>
<dbReference type="EMBL" id="CDGJ01000124">
    <property type="protein sequence ID" value="CEJ09302.1"/>
    <property type="molecule type" value="Genomic_DNA"/>
</dbReference>
<name>A0ABM9RIC4_9FIRM</name>
<protein>
    <submittedName>
        <fullName evidence="9">Dipeptide transport system permease protein DppB</fullName>
    </submittedName>
</protein>
<evidence type="ECO:0000313" key="10">
    <source>
        <dbReference type="Proteomes" id="UP001071230"/>
    </source>
</evidence>
<feature type="transmembrane region" description="Helical" evidence="7">
    <location>
        <begin position="107"/>
        <end position="128"/>
    </location>
</feature>
<dbReference type="InterPro" id="IPR035906">
    <property type="entry name" value="MetI-like_sf"/>
</dbReference>
<feature type="transmembrane region" description="Helical" evidence="7">
    <location>
        <begin position="261"/>
        <end position="283"/>
    </location>
</feature>
<feature type="transmembrane region" description="Helical" evidence="7">
    <location>
        <begin position="12"/>
        <end position="34"/>
    </location>
</feature>
<evidence type="ECO:0000256" key="2">
    <source>
        <dbReference type="ARBA" id="ARBA00022448"/>
    </source>
</evidence>
<feature type="domain" description="ABC transmembrane type-1" evidence="8">
    <location>
        <begin position="101"/>
        <end position="330"/>
    </location>
</feature>
<sequence length="339" mass="36885">MRILRTAKIIQRILATVPIVLGVVILVFVFMRFIPGDPVDLMMGQSGNVSRQEIADLRAQFNLDAPVYVQLYDYLGKAVQGNLGESYMEKRPVIDLIGQALPATLELSLMAILFALIVAIPIGVYSAVKQNSILDRASMGISFLGVSMPGFWLGILLMLIFSVKLGIAPTQGRIAYGTGLVKVTGFYVFDSILTGNWAALRSSLAHLILPAITLGSPTAAVVARVVRSSMLEVMRQDYIVLARAKGLREFRVVVRHALRNALIPTVTVLGTEVGALLGGNMIVETVFGWPGLGRLAVTAIFNRDYPLVQGVVMFYALVFVMANLGVDILYTYLNPKISL</sequence>
<evidence type="ECO:0000256" key="5">
    <source>
        <dbReference type="ARBA" id="ARBA00022989"/>
    </source>
</evidence>
<dbReference type="InterPro" id="IPR045621">
    <property type="entry name" value="BPD_transp_1_N"/>
</dbReference>
<evidence type="ECO:0000256" key="7">
    <source>
        <dbReference type="RuleBase" id="RU363032"/>
    </source>
</evidence>
<evidence type="ECO:0000256" key="4">
    <source>
        <dbReference type="ARBA" id="ARBA00022692"/>
    </source>
</evidence>
<dbReference type="RefSeq" id="WP_240986583.1">
    <property type="nucleotide sequence ID" value="NZ_CDGJ01000124.1"/>
</dbReference>
<dbReference type="Pfam" id="PF00528">
    <property type="entry name" value="BPD_transp_1"/>
    <property type="match status" value="1"/>
</dbReference>
<dbReference type="InterPro" id="IPR000515">
    <property type="entry name" value="MetI-like"/>
</dbReference>
<evidence type="ECO:0000313" key="9">
    <source>
        <dbReference type="EMBL" id="CEJ09302.1"/>
    </source>
</evidence>
<comment type="similarity">
    <text evidence="7">Belongs to the binding-protein-dependent transport system permease family.</text>
</comment>
<dbReference type="SUPFAM" id="SSF161098">
    <property type="entry name" value="MetI-like"/>
    <property type="match status" value="1"/>
</dbReference>
<dbReference type="PANTHER" id="PTHR43163:SF6">
    <property type="entry name" value="DIPEPTIDE TRANSPORT SYSTEM PERMEASE PROTEIN DPPB-RELATED"/>
    <property type="match status" value="1"/>
</dbReference>
<keyword evidence="2 7" id="KW-0813">Transport</keyword>
<feature type="transmembrane region" description="Helical" evidence="7">
    <location>
        <begin position="312"/>
        <end position="333"/>
    </location>
</feature>
<reference evidence="9" key="1">
    <citation type="submission" date="2014-11" db="EMBL/GenBank/DDBJ databases">
        <authorList>
            <person name="Hornung B.V."/>
        </authorList>
    </citation>
    <scope>NUCLEOTIDE SEQUENCE</scope>
    <source>
        <strain evidence="9">INE</strain>
    </source>
</reference>
<accession>A0ABM9RIC4</accession>
<evidence type="ECO:0000256" key="6">
    <source>
        <dbReference type="ARBA" id="ARBA00023136"/>
    </source>
</evidence>
<keyword evidence="10" id="KW-1185">Reference proteome</keyword>
<dbReference type="PANTHER" id="PTHR43163">
    <property type="entry name" value="DIPEPTIDE TRANSPORT SYSTEM PERMEASE PROTEIN DPPB-RELATED"/>
    <property type="match status" value="1"/>
</dbReference>
<comment type="caution">
    <text evidence="9">The sequence shown here is derived from an EMBL/GenBank/DDBJ whole genome shotgun (WGS) entry which is preliminary data.</text>
</comment>
<organism evidence="9 10">
    <name type="scientific">Acididesulfobacillus acetoxydans</name>
    <dbReference type="NCBI Taxonomy" id="1561005"/>
    <lineage>
        <taxon>Bacteria</taxon>
        <taxon>Bacillati</taxon>
        <taxon>Bacillota</taxon>
        <taxon>Clostridia</taxon>
        <taxon>Eubacteriales</taxon>
        <taxon>Peptococcaceae</taxon>
        <taxon>Acididesulfobacillus</taxon>
    </lineage>
</organism>
<dbReference type="Proteomes" id="UP001071230">
    <property type="component" value="Unassembled WGS sequence"/>
</dbReference>
<keyword evidence="3" id="KW-1003">Cell membrane</keyword>
<evidence type="ECO:0000256" key="3">
    <source>
        <dbReference type="ARBA" id="ARBA00022475"/>
    </source>
</evidence>
<dbReference type="PROSITE" id="PS50928">
    <property type="entry name" value="ABC_TM1"/>
    <property type="match status" value="1"/>
</dbReference>
<keyword evidence="5 7" id="KW-1133">Transmembrane helix</keyword>